<keyword evidence="4" id="KW-0964">Secreted</keyword>
<dbReference type="InterPro" id="IPR001811">
    <property type="entry name" value="Chemokine_IL8-like_dom"/>
</dbReference>
<reference evidence="6 7" key="1">
    <citation type="submission" date="2014-06" db="EMBL/GenBank/DDBJ databases">
        <title>Genome evolution of avian class.</title>
        <authorList>
            <person name="Zhang G."/>
            <person name="Li C."/>
        </authorList>
    </citation>
    <scope>NUCLEOTIDE SEQUENCE [LARGE SCALE GENOMIC DNA]</scope>
    <source>
        <strain evidence="6">BGI_N309</strain>
    </source>
</reference>
<feature type="non-terminal residue" evidence="6">
    <location>
        <position position="1"/>
    </location>
</feature>
<sequence length="67" mass="7770">AATRTPVECCFNYTQRVLRLANLKNFYETPKECFYPAIVFETKNGNQICADPKQSWVAKRVAQLQKK</sequence>
<organism evidence="6 7">
    <name type="scientific">Tinamus guttatus</name>
    <name type="common">White-throated tinamou</name>
    <dbReference type="NCBI Taxonomy" id="94827"/>
    <lineage>
        <taxon>Eukaryota</taxon>
        <taxon>Metazoa</taxon>
        <taxon>Chordata</taxon>
        <taxon>Craniata</taxon>
        <taxon>Vertebrata</taxon>
        <taxon>Euteleostomi</taxon>
        <taxon>Archelosauria</taxon>
        <taxon>Archosauria</taxon>
        <taxon>Dinosauria</taxon>
        <taxon>Saurischia</taxon>
        <taxon>Theropoda</taxon>
        <taxon>Coelurosauria</taxon>
        <taxon>Aves</taxon>
        <taxon>Palaeognathae</taxon>
        <taxon>Tinamiformes</taxon>
        <taxon>Tinamidae</taxon>
        <taxon>Tinamus</taxon>
    </lineage>
</organism>
<dbReference type="STRING" id="94827.A0A099Z0S3"/>
<dbReference type="GO" id="GO:0005615">
    <property type="term" value="C:extracellular space"/>
    <property type="evidence" value="ECO:0007669"/>
    <property type="project" value="UniProtKB-KW"/>
</dbReference>
<evidence type="ECO:0000313" key="6">
    <source>
        <dbReference type="EMBL" id="KGL74728.1"/>
    </source>
</evidence>
<dbReference type="Gene3D" id="2.40.50.40">
    <property type="match status" value="1"/>
</dbReference>
<dbReference type="InterPro" id="IPR039809">
    <property type="entry name" value="Chemokine_b/g/d"/>
</dbReference>
<keyword evidence="4" id="KW-0145">Chemotaxis</keyword>
<keyword evidence="7" id="KW-1185">Reference proteome</keyword>
<dbReference type="SMART" id="SM00199">
    <property type="entry name" value="SCY"/>
    <property type="match status" value="1"/>
</dbReference>
<dbReference type="AlphaFoldDB" id="A0A099Z0S3"/>
<dbReference type="EMBL" id="KL887264">
    <property type="protein sequence ID" value="KGL74728.1"/>
    <property type="molecule type" value="Genomic_DNA"/>
</dbReference>
<dbReference type="GO" id="GO:0006955">
    <property type="term" value="P:immune response"/>
    <property type="evidence" value="ECO:0007669"/>
    <property type="project" value="InterPro"/>
</dbReference>
<keyword evidence="2 4" id="KW-0202">Cytokine</keyword>
<proteinExistence type="inferred from homology"/>
<protein>
    <recommendedName>
        <fullName evidence="4">C-C motif chemokine</fullName>
    </recommendedName>
</protein>
<dbReference type="PROSITE" id="PS00472">
    <property type="entry name" value="SMALL_CYTOKINES_CC"/>
    <property type="match status" value="1"/>
</dbReference>
<dbReference type="GO" id="GO:0008009">
    <property type="term" value="F:chemokine activity"/>
    <property type="evidence" value="ECO:0007669"/>
    <property type="project" value="InterPro"/>
</dbReference>
<accession>A0A099Z0S3</accession>
<name>A0A099Z0S3_TINGU</name>
<keyword evidence="3" id="KW-1015">Disulfide bond</keyword>
<evidence type="ECO:0000256" key="2">
    <source>
        <dbReference type="ARBA" id="ARBA00022514"/>
    </source>
</evidence>
<dbReference type="Proteomes" id="UP000053641">
    <property type="component" value="Unassembled WGS sequence"/>
</dbReference>
<dbReference type="PANTHER" id="PTHR12015">
    <property type="entry name" value="SMALL INDUCIBLE CYTOKINE A"/>
    <property type="match status" value="1"/>
</dbReference>
<gene>
    <name evidence="6" type="ORF">N309_06475</name>
</gene>
<dbReference type="CDD" id="cd00272">
    <property type="entry name" value="Chemokine_CC"/>
    <property type="match status" value="1"/>
</dbReference>
<evidence type="ECO:0000259" key="5">
    <source>
        <dbReference type="SMART" id="SM00199"/>
    </source>
</evidence>
<evidence type="ECO:0000256" key="4">
    <source>
        <dbReference type="RuleBase" id="RU361150"/>
    </source>
</evidence>
<comment type="subcellular location">
    <subcellularLocation>
        <location evidence="4">Secreted</location>
    </subcellularLocation>
</comment>
<feature type="domain" description="Chemokine interleukin-8-like" evidence="5">
    <location>
        <begin position="6"/>
        <end position="64"/>
    </location>
</feature>
<dbReference type="InterPro" id="IPR000827">
    <property type="entry name" value="Chemokine_CC_CS"/>
</dbReference>
<evidence type="ECO:0000256" key="3">
    <source>
        <dbReference type="ARBA" id="ARBA00023157"/>
    </source>
</evidence>
<dbReference type="FunFam" id="2.40.50.40:FF:000002">
    <property type="entry name" value="C-C motif chemokine"/>
    <property type="match status" value="1"/>
</dbReference>
<dbReference type="Pfam" id="PF00048">
    <property type="entry name" value="IL8"/>
    <property type="match status" value="1"/>
</dbReference>
<evidence type="ECO:0000256" key="1">
    <source>
        <dbReference type="ARBA" id="ARBA00010868"/>
    </source>
</evidence>
<comment type="similarity">
    <text evidence="1 4">Belongs to the intercrine beta (chemokine CC) family.</text>
</comment>
<evidence type="ECO:0000313" key="7">
    <source>
        <dbReference type="Proteomes" id="UP000053641"/>
    </source>
</evidence>
<feature type="non-terminal residue" evidence="6">
    <location>
        <position position="67"/>
    </location>
</feature>
<dbReference type="InterPro" id="IPR036048">
    <property type="entry name" value="Interleukin_8-like_sf"/>
</dbReference>
<dbReference type="SUPFAM" id="SSF54117">
    <property type="entry name" value="Interleukin 8-like chemokines"/>
    <property type="match status" value="1"/>
</dbReference>